<dbReference type="GO" id="GO:0005741">
    <property type="term" value="C:mitochondrial outer membrane"/>
    <property type="evidence" value="ECO:0007669"/>
    <property type="project" value="UniProtKB-SubCell"/>
</dbReference>
<dbReference type="Gene3D" id="3.40.50.720">
    <property type="entry name" value="NAD(P)-binding Rossmann-like Domain"/>
    <property type="match status" value="1"/>
</dbReference>
<sequence>MAVNALIVGATGLCGSAFLKYATVESGFASVTTITRRKPHNSQAEKVKSIVEKNSASWADMIPNNINVMFSGLATTKGDAGSKENFYKLDHDLNMELAKRAKSLGCETYVLVSSAGADERSHFFYLKTKGEIERDILALGFDKTIILRPGALLGERAESKGFFNSLVANIGGLTYRTGLQGLVGYPVYGDEVGRVGITLALDTSRTEKVQIVESKEILELAAGAD</sequence>
<dbReference type="SUPFAM" id="SSF51735">
    <property type="entry name" value="NAD(P)-binding Rossmann-fold domains"/>
    <property type="match status" value="1"/>
</dbReference>
<dbReference type="PANTHER" id="PTHR14097">
    <property type="entry name" value="OXIDOREDUCTASE HTATIP2"/>
    <property type="match status" value="1"/>
</dbReference>
<dbReference type="InterPro" id="IPR036291">
    <property type="entry name" value="NAD(P)-bd_dom_sf"/>
</dbReference>
<keyword evidence="3" id="KW-1000">Mitochondrion outer membrane</keyword>
<evidence type="ECO:0000256" key="3">
    <source>
        <dbReference type="ARBA" id="ARBA00022787"/>
    </source>
</evidence>
<gene>
    <name evidence="9" type="ORF">LAMI_0F16556G</name>
</gene>
<proteinExistence type="inferred from homology"/>
<dbReference type="GO" id="GO:0051170">
    <property type="term" value="P:import into nucleus"/>
    <property type="evidence" value="ECO:0007669"/>
    <property type="project" value="TreeGrafter"/>
</dbReference>
<dbReference type="STRING" id="1230905.A0A1G4K511"/>
<dbReference type="Proteomes" id="UP000191024">
    <property type="component" value="Chromosome F"/>
</dbReference>
<keyword evidence="10" id="KW-1185">Reference proteome</keyword>
<reference evidence="10" key="1">
    <citation type="submission" date="2016-03" db="EMBL/GenBank/DDBJ databases">
        <authorList>
            <person name="Devillers H."/>
        </authorList>
    </citation>
    <scope>NUCLEOTIDE SEQUENCE [LARGE SCALE GENOMIC DNA]</scope>
</reference>
<evidence type="ECO:0000256" key="4">
    <source>
        <dbReference type="ARBA" id="ARBA00022946"/>
    </source>
</evidence>
<evidence type="ECO:0000256" key="1">
    <source>
        <dbReference type="ARBA" id="ARBA00004450"/>
    </source>
</evidence>
<dbReference type="EMBL" id="LT598467">
    <property type="protein sequence ID" value="SCU98871.1"/>
    <property type="molecule type" value="Genomic_DNA"/>
</dbReference>
<accession>A0A1G4K511</accession>
<dbReference type="FunFam" id="3.40.50.720:FF:000366">
    <property type="entry name" value="Protein FMP52, mitochondrial"/>
    <property type="match status" value="1"/>
</dbReference>
<evidence type="ECO:0000313" key="9">
    <source>
        <dbReference type="EMBL" id="SCU98871.1"/>
    </source>
</evidence>
<evidence type="ECO:0000256" key="7">
    <source>
        <dbReference type="ARBA" id="ARBA00071738"/>
    </source>
</evidence>
<organism evidence="9 10">
    <name type="scientific">Lachancea mirantina</name>
    <dbReference type="NCBI Taxonomy" id="1230905"/>
    <lineage>
        <taxon>Eukaryota</taxon>
        <taxon>Fungi</taxon>
        <taxon>Dikarya</taxon>
        <taxon>Ascomycota</taxon>
        <taxon>Saccharomycotina</taxon>
        <taxon>Saccharomycetes</taxon>
        <taxon>Saccharomycetales</taxon>
        <taxon>Saccharomycetaceae</taxon>
        <taxon>Lachancea</taxon>
    </lineage>
</organism>
<protein>
    <recommendedName>
        <fullName evidence="8">Protein FMP52, mitochondrial</fullName>
    </recommendedName>
    <alternativeName>
        <fullName evidence="7">Protein fmp52, mitochondrial</fullName>
    </alternativeName>
</protein>
<comment type="subcellular location">
    <subcellularLocation>
        <location evidence="1">Mitochondrion outer membrane</location>
        <topology evidence="1">Peripheral membrane protein</topology>
    </subcellularLocation>
</comment>
<evidence type="ECO:0000256" key="5">
    <source>
        <dbReference type="ARBA" id="ARBA00023128"/>
    </source>
</evidence>
<evidence type="ECO:0000313" key="10">
    <source>
        <dbReference type="Proteomes" id="UP000191024"/>
    </source>
</evidence>
<evidence type="ECO:0000256" key="2">
    <source>
        <dbReference type="ARBA" id="ARBA00006617"/>
    </source>
</evidence>
<dbReference type="PANTHER" id="PTHR14097:SF7">
    <property type="entry name" value="OXIDOREDUCTASE HTATIP2"/>
    <property type="match status" value="1"/>
</dbReference>
<dbReference type="Pfam" id="PF08732">
    <property type="entry name" value="HIM1"/>
    <property type="match status" value="1"/>
</dbReference>
<evidence type="ECO:0000256" key="6">
    <source>
        <dbReference type="ARBA" id="ARBA00023136"/>
    </source>
</evidence>
<keyword evidence="4" id="KW-0809">Transit peptide</keyword>
<name>A0A1G4K511_9SACH</name>
<comment type="similarity">
    <text evidence="2">Belongs to the FMP52 family.</text>
</comment>
<dbReference type="InterPro" id="IPR014843">
    <property type="entry name" value="Him1/Fmp52"/>
</dbReference>
<dbReference type="AlphaFoldDB" id="A0A1G4K511"/>
<dbReference type="OrthoDB" id="430436at2759"/>
<evidence type="ECO:0000256" key="8">
    <source>
        <dbReference type="ARBA" id="ARBA00074024"/>
    </source>
</evidence>
<keyword evidence="5" id="KW-0496">Mitochondrion</keyword>
<keyword evidence="6" id="KW-0472">Membrane</keyword>